<protein>
    <submittedName>
        <fullName evidence="1">DUF1853 family protein</fullName>
    </submittedName>
</protein>
<sequence length="280" mass="33662">MQIYFKLKAIQKLWQQYQGFIQTPELWENNLFELNQFKLPQINKPDLSQLEDINPRLVLGKRAEHFFSLAIQNSKDYELLANNLQIIYNKETLGEFDFFLRNINRKQNLHVELVYKFYVYDPNFEAEMDRWIGPNRKDSLTRKIKHLKTHQLPLLYQPETTEILENVAIDVQNLEQEVCFKANLFLPKYMQSKNIAPLNSACIVGYYLKKEEFTKKDYGNFEYFSPKKPDWPILSESQQEWFSFTEINRQLEQLFANKKSALLWIKKSATTFERCMVVWW</sequence>
<dbReference type="EMBL" id="VIAR01000001">
    <property type="protein sequence ID" value="TQD40711.1"/>
    <property type="molecule type" value="Genomic_DNA"/>
</dbReference>
<proteinExistence type="predicted"/>
<keyword evidence="2" id="KW-1185">Reference proteome</keyword>
<accession>A0A507ZVT4</accession>
<organism evidence="1 2">
    <name type="scientific">Haloflavibacter putidus</name>
    <dbReference type="NCBI Taxonomy" id="2576776"/>
    <lineage>
        <taxon>Bacteria</taxon>
        <taxon>Pseudomonadati</taxon>
        <taxon>Bacteroidota</taxon>
        <taxon>Flavobacteriia</taxon>
        <taxon>Flavobacteriales</taxon>
        <taxon>Flavobacteriaceae</taxon>
        <taxon>Haloflavibacter</taxon>
    </lineage>
</organism>
<dbReference type="OrthoDB" id="1466769at2"/>
<dbReference type="Proteomes" id="UP000317169">
    <property type="component" value="Unassembled WGS sequence"/>
</dbReference>
<evidence type="ECO:0000313" key="2">
    <source>
        <dbReference type="Proteomes" id="UP000317169"/>
    </source>
</evidence>
<dbReference type="Pfam" id="PF08907">
    <property type="entry name" value="DUF1853"/>
    <property type="match status" value="1"/>
</dbReference>
<name>A0A507ZVT4_9FLAO</name>
<evidence type="ECO:0000313" key="1">
    <source>
        <dbReference type="EMBL" id="TQD40711.1"/>
    </source>
</evidence>
<reference evidence="1 2" key="1">
    <citation type="submission" date="2019-06" db="EMBL/GenBank/DDBJ databases">
        <title>Flavibacter putida gen. nov., sp. nov., a novel marine bacterium of the family Flavobacteriaceae isolated from coastal seawater.</title>
        <authorList>
            <person name="Feng X."/>
        </authorList>
    </citation>
    <scope>NUCLEOTIDE SEQUENCE [LARGE SCALE GENOMIC DNA]</scope>
    <source>
        <strain evidence="1 2">PLHSN227</strain>
    </source>
</reference>
<dbReference type="InterPro" id="IPR015003">
    <property type="entry name" value="DUF1853"/>
</dbReference>
<dbReference type="AlphaFoldDB" id="A0A507ZVT4"/>
<comment type="caution">
    <text evidence="1">The sequence shown here is derived from an EMBL/GenBank/DDBJ whole genome shotgun (WGS) entry which is preliminary data.</text>
</comment>
<gene>
    <name evidence="1" type="ORF">FKR84_01655</name>
</gene>